<gene>
    <name evidence="2" type="ordered locus">DSY3836</name>
</gene>
<protein>
    <recommendedName>
        <fullName evidence="1">Nitrogenase/oxidoreductase component 1 domain-containing protein</fullName>
    </recommendedName>
</protein>
<evidence type="ECO:0000259" key="1">
    <source>
        <dbReference type="Pfam" id="PF00148"/>
    </source>
</evidence>
<dbReference type="InterPro" id="IPR049939">
    <property type="entry name" value="NifE-like"/>
</dbReference>
<dbReference type="Pfam" id="PF00148">
    <property type="entry name" value="Oxidored_nitro"/>
    <property type="match status" value="1"/>
</dbReference>
<dbReference type="PANTHER" id="PTHR42956:SF1">
    <property type="entry name" value="NITROGENASE IRON-MOLYBDENUM COFACTOR BIOSYNTHESIS PROTEIN NIFE"/>
    <property type="match status" value="1"/>
</dbReference>
<sequence length="409" mass="44328">MSIMERLAVYLPPFASDYSGVCSALYELNCLIIIDDASCCTRNYVTYDEPRWTESTRSTFGSNLRTIEAVLGDEERLISQTIEAAEKLKPEFIALLGSPVPAIIGRDMKGIAREIEARSGFATLGFATTGFSYYNKGISAAHLRLLQRFAVPGIPTAAGHVNILGLTPLDFSANDNSKDLIRLLEDNGFQVGGSFWMGTELDQLRWAPAAEVNLVVSQSGWAAAQYLYKNYGIPYVAAAPLGIRHSRNVLEALGQTMADKQNRIIKDAKTGTGAAWLAAGEDGAWPAAGTGALLIIGDQVMANSLRAALRQADCRQDITVASFFDLEPELALPGDLLLKSEKQLIKLLRSGAYTRLMADPLILSIPAAAGLKGHSLPHPAISSLLHWQDVPLFLGEEFEKLILSWSDGN</sequence>
<feature type="domain" description="Nitrogenase/oxidoreductase component 1" evidence="1">
    <location>
        <begin position="54"/>
        <end position="314"/>
    </location>
</feature>
<keyword evidence="3" id="KW-1185">Reference proteome</keyword>
<dbReference type="InterPro" id="IPR000510">
    <property type="entry name" value="Nase/OxRdtase_comp1"/>
</dbReference>
<dbReference type="STRING" id="138119.DSY3836"/>
<dbReference type="HOGENOM" id="CLU_036479_1_0_9"/>
<dbReference type="eggNOG" id="COG2710">
    <property type="taxonomic scope" value="Bacteria"/>
</dbReference>
<proteinExistence type="predicted"/>
<dbReference type="Gene3D" id="3.40.50.1980">
    <property type="entry name" value="Nitrogenase molybdenum iron protein domain"/>
    <property type="match status" value="2"/>
</dbReference>
<organism evidence="2 3">
    <name type="scientific">Desulfitobacterium hafniense (strain Y51)</name>
    <dbReference type="NCBI Taxonomy" id="138119"/>
    <lineage>
        <taxon>Bacteria</taxon>
        <taxon>Bacillati</taxon>
        <taxon>Bacillota</taxon>
        <taxon>Clostridia</taxon>
        <taxon>Eubacteriales</taxon>
        <taxon>Desulfitobacteriaceae</taxon>
        <taxon>Desulfitobacterium</taxon>
    </lineage>
</organism>
<dbReference type="AlphaFoldDB" id="Q24QR7"/>
<dbReference type="EMBL" id="AP008230">
    <property type="protein sequence ID" value="BAE85625.1"/>
    <property type="molecule type" value="Genomic_DNA"/>
</dbReference>
<dbReference type="KEGG" id="dsy:DSY3836"/>
<dbReference type="Proteomes" id="UP000001946">
    <property type="component" value="Chromosome"/>
</dbReference>
<dbReference type="SUPFAM" id="SSF53807">
    <property type="entry name" value="Helical backbone' metal receptor"/>
    <property type="match status" value="1"/>
</dbReference>
<accession>Q24QR7</accession>
<evidence type="ECO:0000313" key="3">
    <source>
        <dbReference type="Proteomes" id="UP000001946"/>
    </source>
</evidence>
<reference evidence="2 3" key="1">
    <citation type="journal article" date="2006" name="J. Bacteriol.">
        <title>Complete genome sequence of the dehalorespiring bacterium Desulfitobacterium hafniense Y51 and comparison with Dehalococcoides ethenogenes 195.</title>
        <authorList>
            <person name="Nonaka H."/>
            <person name="Keresztes G."/>
            <person name="Shinoda Y."/>
            <person name="Ikenaga Y."/>
            <person name="Abe M."/>
            <person name="Naito K."/>
            <person name="Inatomi K."/>
            <person name="Furukawa K."/>
            <person name="Inui M."/>
            <person name="Yukawa H."/>
        </authorList>
    </citation>
    <scope>NUCLEOTIDE SEQUENCE [LARGE SCALE GENOMIC DNA]</scope>
    <source>
        <strain evidence="2 3">Y51</strain>
    </source>
</reference>
<evidence type="ECO:0000313" key="2">
    <source>
        <dbReference type="EMBL" id="BAE85625.1"/>
    </source>
</evidence>
<name>Q24QR7_DESHY</name>
<dbReference type="PANTHER" id="PTHR42956">
    <property type="entry name" value="NITROGENASE IRON-MOLYBDENUM COFACTOR BIOSYNTHESIS PROTEIN NIFE"/>
    <property type="match status" value="1"/>
</dbReference>
<dbReference type="GO" id="GO:0016491">
    <property type="term" value="F:oxidoreductase activity"/>
    <property type="evidence" value="ECO:0007669"/>
    <property type="project" value="InterPro"/>
</dbReference>